<accession>A0A1I5II19</accession>
<organism evidence="1 2">
    <name type="scientific">Amycolatopsis rubida</name>
    <dbReference type="NCBI Taxonomy" id="112413"/>
    <lineage>
        <taxon>Bacteria</taxon>
        <taxon>Bacillati</taxon>
        <taxon>Actinomycetota</taxon>
        <taxon>Actinomycetes</taxon>
        <taxon>Pseudonocardiales</taxon>
        <taxon>Pseudonocardiaceae</taxon>
        <taxon>Amycolatopsis</taxon>
    </lineage>
</organism>
<evidence type="ECO:0000313" key="2">
    <source>
        <dbReference type="Proteomes" id="UP000199137"/>
    </source>
</evidence>
<gene>
    <name evidence="1" type="ORF">SAMN05421854_102479</name>
</gene>
<dbReference type="RefSeq" id="WP_093573058.1">
    <property type="nucleotide sequence ID" value="NZ_FOWC01000002.1"/>
</dbReference>
<reference evidence="1 2" key="1">
    <citation type="submission" date="2016-10" db="EMBL/GenBank/DDBJ databases">
        <authorList>
            <person name="de Groot N.N."/>
        </authorList>
    </citation>
    <scope>NUCLEOTIDE SEQUENCE [LARGE SCALE GENOMIC DNA]</scope>
    <source>
        <strain evidence="1 2">DSM 44637</strain>
    </source>
</reference>
<proteinExistence type="predicted"/>
<evidence type="ECO:0000313" key="1">
    <source>
        <dbReference type="EMBL" id="SFO60072.1"/>
    </source>
</evidence>
<protein>
    <submittedName>
        <fullName evidence="1">Uncharacterized protein</fullName>
    </submittedName>
</protein>
<dbReference type="STRING" id="112413.SAMN05421854_102479"/>
<dbReference type="AlphaFoldDB" id="A0A1I5II19"/>
<dbReference type="EMBL" id="FOWC01000002">
    <property type="protein sequence ID" value="SFO60072.1"/>
    <property type="molecule type" value="Genomic_DNA"/>
</dbReference>
<sequence>MNDYQQWVRDGQRVEARYATGSGVHATGFVYSYADRPTVHIVQPDGRDLSWIADLCVPVDGGSNDARNAALALRGRGGTSTVAASQLEQEAAYWRSRAEAAEQRLKDAAEFFPDTPPEPPVGTRYFHRDGTIAWERRDDGWHCGRTGCRNCPAEWIEALDFGIIGLPERKLP</sequence>
<dbReference type="Proteomes" id="UP000199137">
    <property type="component" value="Unassembled WGS sequence"/>
</dbReference>
<name>A0A1I5II19_9PSEU</name>